<reference evidence="1 2" key="1">
    <citation type="journal article" date="2012" name="Appl. Environ. Microbiol.">
        <title>Draft genome sequence of a psychrotolerant sulfur-oxidizing bacterium, Sulfuricella denitrificans skB26, and proteomic insights into cold adaptation.</title>
        <authorList>
            <person name="Watanabe T."/>
            <person name="Kojima H."/>
            <person name="Fukui M."/>
        </authorList>
    </citation>
    <scope>NUCLEOTIDE SEQUENCE [LARGE SCALE GENOMIC DNA]</scope>
    <source>
        <strain evidence="2">skB26</strain>
    </source>
</reference>
<protein>
    <submittedName>
        <fullName evidence="1">Putative phosphohistidine phosphatase</fullName>
    </submittedName>
</protein>
<accession>S6AIV4</accession>
<evidence type="ECO:0000313" key="2">
    <source>
        <dbReference type="Proteomes" id="UP000015559"/>
    </source>
</evidence>
<dbReference type="RefSeq" id="WP_009205388.1">
    <property type="nucleotide sequence ID" value="NC_022357.1"/>
</dbReference>
<dbReference type="HOGENOM" id="CLU_084603_3_0_4"/>
<sequence length="150" mass="16258">MDLILWRHAEAEDGFPDQGRKLTEKGEKQALRMAAWLKAHLPEGARIIVSPTTRTQQTAAALTRDGIVVKEVGPGASVASLLGAAGWPDAKGAVVVVGHQPTLGQVAAYLLSNTQESWSVKKGSVWWFTNRARLDETQTILKAVMSPEFL</sequence>
<dbReference type="InterPro" id="IPR013078">
    <property type="entry name" value="His_Pase_superF_clade-1"/>
</dbReference>
<dbReference type="GO" id="GO:0005737">
    <property type="term" value="C:cytoplasm"/>
    <property type="evidence" value="ECO:0007669"/>
    <property type="project" value="InterPro"/>
</dbReference>
<dbReference type="InterPro" id="IPR029033">
    <property type="entry name" value="His_PPase_superfam"/>
</dbReference>
<dbReference type="CDD" id="cd07067">
    <property type="entry name" value="HP_PGM_like"/>
    <property type="match status" value="1"/>
</dbReference>
<dbReference type="SUPFAM" id="SSF53254">
    <property type="entry name" value="Phosphoglycerate mutase-like"/>
    <property type="match status" value="1"/>
</dbReference>
<dbReference type="SMART" id="SM00855">
    <property type="entry name" value="PGAM"/>
    <property type="match status" value="1"/>
</dbReference>
<dbReference type="AlphaFoldDB" id="S6AIV4"/>
<proteinExistence type="predicted"/>
<dbReference type="EMBL" id="AP013066">
    <property type="protein sequence ID" value="BAN36191.1"/>
    <property type="molecule type" value="Genomic_DNA"/>
</dbReference>
<dbReference type="KEGG" id="sdr:SCD_n02383"/>
<dbReference type="NCBIfam" id="TIGR00249">
    <property type="entry name" value="sixA"/>
    <property type="match status" value="1"/>
</dbReference>
<dbReference type="InterPro" id="IPR004449">
    <property type="entry name" value="SixA"/>
</dbReference>
<dbReference type="Pfam" id="PF00300">
    <property type="entry name" value="His_Phos_1"/>
    <property type="match status" value="1"/>
</dbReference>
<gene>
    <name evidence="1" type="ORF">SCD_n02383</name>
</gene>
<dbReference type="Proteomes" id="UP000015559">
    <property type="component" value="Chromosome"/>
</dbReference>
<evidence type="ECO:0000313" key="1">
    <source>
        <dbReference type="EMBL" id="BAN36191.1"/>
    </source>
</evidence>
<dbReference type="Gene3D" id="3.40.50.1240">
    <property type="entry name" value="Phosphoglycerate mutase-like"/>
    <property type="match status" value="1"/>
</dbReference>
<dbReference type="STRING" id="1163617.SCD_n02383"/>
<name>S6AIV4_SULDS</name>
<dbReference type="eggNOG" id="COG2062">
    <property type="taxonomic scope" value="Bacteria"/>
</dbReference>
<organism evidence="1 2">
    <name type="scientific">Sulfuricella denitrificans (strain DSM 22764 / NBRC 105220 / skB26)</name>
    <dbReference type="NCBI Taxonomy" id="1163617"/>
    <lineage>
        <taxon>Bacteria</taxon>
        <taxon>Pseudomonadati</taxon>
        <taxon>Pseudomonadota</taxon>
        <taxon>Betaproteobacteria</taxon>
        <taxon>Nitrosomonadales</taxon>
        <taxon>Sulfuricellaceae</taxon>
        <taxon>Sulfuricella</taxon>
    </lineage>
</organism>
<keyword evidence="2" id="KW-1185">Reference proteome</keyword>
<dbReference type="GO" id="GO:0101006">
    <property type="term" value="F:protein histidine phosphatase activity"/>
    <property type="evidence" value="ECO:0007669"/>
    <property type="project" value="InterPro"/>
</dbReference>
<dbReference type="OrthoDB" id="9814783at2"/>